<dbReference type="Gene3D" id="2.60.40.10">
    <property type="entry name" value="Immunoglobulins"/>
    <property type="match status" value="1"/>
</dbReference>
<dbReference type="Pfam" id="PF02903">
    <property type="entry name" value="Alpha-amylase_N"/>
    <property type="match status" value="1"/>
</dbReference>
<keyword evidence="3" id="KW-0326">Glycosidase</keyword>
<dbReference type="RefSeq" id="WP_186865951.1">
    <property type="nucleotide sequence ID" value="NZ_JACOPH010000001.1"/>
</dbReference>
<dbReference type="CDD" id="cd02857">
    <property type="entry name" value="E_set_CDase_PDE_N"/>
    <property type="match status" value="1"/>
</dbReference>
<keyword evidence="6" id="KW-1185">Reference proteome</keyword>
<evidence type="ECO:0000256" key="2">
    <source>
        <dbReference type="ARBA" id="ARBA00022801"/>
    </source>
</evidence>
<reference evidence="5" key="1">
    <citation type="submission" date="2020-08" db="EMBL/GenBank/DDBJ databases">
        <title>Genome public.</title>
        <authorList>
            <person name="Liu C."/>
            <person name="Sun Q."/>
        </authorList>
    </citation>
    <scope>NUCLEOTIDE SEQUENCE</scope>
    <source>
        <strain evidence="5">BX1005</strain>
    </source>
</reference>
<keyword evidence="2 5" id="KW-0378">Hydrolase</keyword>
<comment type="caution">
    <text evidence="5">The sequence shown here is derived from an EMBL/GenBank/DDBJ whole genome shotgun (WGS) entry which is preliminary data.</text>
</comment>
<evidence type="ECO:0000259" key="4">
    <source>
        <dbReference type="SMART" id="SM00642"/>
    </source>
</evidence>
<dbReference type="PANTHER" id="PTHR10357">
    <property type="entry name" value="ALPHA-AMYLASE FAMILY MEMBER"/>
    <property type="match status" value="1"/>
</dbReference>
<dbReference type="InterPro" id="IPR013780">
    <property type="entry name" value="Glyco_hydro_b"/>
</dbReference>
<sequence>MKYQSVYELNRVQQYIMQMRPVLRKQALFSDGTKDYRIPAEPKENEIVTIRFRTAKDNVDVVWLCTKDTRYQMKLVERDDTFDYYAVRIPLTTERFSYYFEVASGLLNCYYDRYGVTKEVREQYFFEIVPGFSTPDWAKGAVMYQILVDRFYNGDPSNDVLDGEYYYIKTLSSRVPGEQWDKCPENFGVAEFYGGDLAGVLEKLDYLAKLGVEVIYFNPIFVSPSNHKYDIQDYDHIDPHYGKIIEDEGELLIEGETDNRKATRYCCRVTNQKNLEAGNAFFAEFMQEVHKRGMKVILDGVFNHCGSFNHWMDREEIYAGREGFAPGAYVSKDSPYRDYFGFSNKDDAAWPHNKSYEGWWGHDTLPKLNYEGSKALYEDILRIGKKWVSEPYCADGWRLDVAADLGHSEEFNHQFWRDFRDAVKEANPNAVILAEHYGDPKAWLAGDQWDTIMNYSAFMEPLTWFLTGMEKHSDEYQPERIGKISDFEGAMRHYMTSFMTPSLYCAMNQLSNHDHSRFLTRTNHKAGRAEFLGKESASENVDYGVMREAVLVQMTWPGAPTLYYGDEAGLCGYTDPDNRRTYPWGHENVELIDLHRELIRIHKDNPAIRNGSFTFLDSEDDLLCYARFNREQQFIIIVNNSNEEKTKKLNVLGAGVPLKCTLRQLIVTTDLGYSLMPQYYQVKESTVSVTIQKKSAVILTTVQHELNRC</sequence>
<dbReference type="SUPFAM" id="SSF51445">
    <property type="entry name" value="(Trans)glycosidases"/>
    <property type="match status" value="1"/>
</dbReference>
<dbReference type="InterPro" id="IPR006047">
    <property type="entry name" value="GH13_cat_dom"/>
</dbReference>
<dbReference type="AlphaFoldDB" id="A0A923LLC5"/>
<dbReference type="Gene3D" id="3.20.20.80">
    <property type="entry name" value="Glycosidases"/>
    <property type="match status" value="1"/>
</dbReference>
<evidence type="ECO:0000256" key="1">
    <source>
        <dbReference type="ARBA" id="ARBA00008061"/>
    </source>
</evidence>
<gene>
    <name evidence="5" type="ORF">H8S17_01630</name>
</gene>
<dbReference type="SUPFAM" id="SSF51011">
    <property type="entry name" value="Glycosyl hydrolase domain"/>
    <property type="match status" value="1"/>
</dbReference>
<dbReference type="Gene3D" id="2.60.40.1180">
    <property type="entry name" value="Golgi alpha-mannosidase II"/>
    <property type="match status" value="1"/>
</dbReference>
<proteinExistence type="inferred from homology"/>
<evidence type="ECO:0000313" key="5">
    <source>
        <dbReference type="EMBL" id="MBC5712922.1"/>
    </source>
</evidence>
<dbReference type="InterPro" id="IPR004185">
    <property type="entry name" value="Glyco_hydro_13_lg-like_dom"/>
</dbReference>
<accession>A0A923LLC5</accession>
<evidence type="ECO:0000313" key="6">
    <source>
        <dbReference type="Proteomes" id="UP000606720"/>
    </source>
</evidence>
<dbReference type="InterPro" id="IPR017853">
    <property type="entry name" value="GH"/>
</dbReference>
<dbReference type="GO" id="GO:0004553">
    <property type="term" value="F:hydrolase activity, hydrolyzing O-glycosyl compounds"/>
    <property type="evidence" value="ECO:0007669"/>
    <property type="project" value="InterPro"/>
</dbReference>
<dbReference type="CDD" id="cd11338">
    <property type="entry name" value="AmyAc_CMD"/>
    <property type="match status" value="1"/>
</dbReference>
<organism evidence="5 6">
    <name type="scientific">Roseburia zhanii</name>
    <dbReference type="NCBI Taxonomy" id="2763064"/>
    <lineage>
        <taxon>Bacteria</taxon>
        <taxon>Bacillati</taxon>
        <taxon>Bacillota</taxon>
        <taxon>Clostridia</taxon>
        <taxon>Lachnospirales</taxon>
        <taxon>Lachnospiraceae</taxon>
        <taxon>Roseburia</taxon>
    </lineage>
</organism>
<feature type="domain" description="Glycosyl hydrolase family 13 catalytic" evidence="4">
    <location>
        <begin position="145"/>
        <end position="602"/>
    </location>
</feature>
<comment type="similarity">
    <text evidence="1">Belongs to the glycosyl hydrolase 13 family.</text>
</comment>
<evidence type="ECO:0000256" key="3">
    <source>
        <dbReference type="ARBA" id="ARBA00023295"/>
    </source>
</evidence>
<name>A0A923LLC5_9FIRM</name>
<dbReference type="Proteomes" id="UP000606720">
    <property type="component" value="Unassembled WGS sequence"/>
</dbReference>
<dbReference type="SUPFAM" id="SSF81296">
    <property type="entry name" value="E set domains"/>
    <property type="match status" value="1"/>
</dbReference>
<protein>
    <submittedName>
        <fullName evidence="5">Glycoside hydrolase family 13 protein</fullName>
    </submittedName>
</protein>
<dbReference type="Pfam" id="PF00128">
    <property type="entry name" value="Alpha-amylase"/>
    <property type="match status" value="2"/>
</dbReference>
<dbReference type="InterPro" id="IPR014756">
    <property type="entry name" value="Ig_E-set"/>
</dbReference>
<dbReference type="GO" id="GO:0005975">
    <property type="term" value="P:carbohydrate metabolic process"/>
    <property type="evidence" value="ECO:0007669"/>
    <property type="project" value="InterPro"/>
</dbReference>
<dbReference type="PANTHER" id="PTHR10357:SF210">
    <property type="entry name" value="MALTODEXTRIN GLUCOSIDASE"/>
    <property type="match status" value="1"/>
</dbReference>
<dbReference type="SMART" id="SM00642">
    <property type="entry name" value="Aamy"/>
    <property type="match status" value="1"/>
</dbReference>
<dbReference type="InterPro" id="IPR013783">
    <property type="entry name" value="Ig-like_fold"/>
</dbReference>
<dbReference type="EMBL" id="JACOPH010000001">
    <property type="protein sequence ID" value="MBC5712922.1"/>
    <property type="molecule type" value="Genomic_DNA"/>
</dbReference>